<protein>
    <submittedName>
        <fullName evidence="2">Uncharacterized protein</fullName>
    </submittedName>
</protein>
<dbReference type="Proteomes" id="UP000010478">
    <property type="component" value="Chromosome"/>
</dbReference>
<gene>
    <name evidence="2" type="ORF">Osc7112_5445</name>
</gene>
<organism evidence="2 3">
    <name type="scientific">Phormidium nigroviride PCC 7112</name>
    <dbReference type="NCBI Taxonomy" id="179408"/>
    <lineage>
        <taxon>Bacteria</taxon>
        <taxon>Bacillati</taxon>
        <taxon>Cyanobacteriota</taxon>
        <taxon>Cyanophyceae</taxon>
        <taxon>Oscillatoriophycideae</taxon>
        <taxon>Oscillatoriales</taxon>
        <taxon>Oscillatoriaceae</taxon>
        <taxon>Phormidium</taxon>
    </lineage>
</organism>
<evidence type="ECO:0000256" key="1">
    <source>
        <dbReference type="SAM" id="MobiDB-lite"/>
    </source>
</evidence>
<feature type="region of interest" description="Disordered" evidence="1">
    <location>
        <begin position="1"/>
        <end position="28"/>
    </location>
</feature>
<dbReference type="eggNOG" id="ENOG50340E2">
    <property type="taxonomic scope" value="Bacteria"/>
</dbReference>
<reference evidence="2 3" key="1">
    <citation type="submission" date="2012-05" db="EMBL/GenBank/DDBJ databases">
        <title>Finished chromosome of genome of Oscillatoria sp. PCC 7112.</title>
        <authorList>
            <consortium name="US DOE Joint Genome Institute"/>
            <person name="Gugger M."/>
            <person name="Coursin T."/>
            <person name="Rippka R."/>
            <person name="Tandeau De Marsac N."/>
            <person name="Huntemann M."/>
            <person name="Wei C.-L."/>
            <person name="Han J."/>
            <person name="Detter J.C."/>
            <person name="Han C."/>
            <person name="Tapia R."/>
            <person name="Davenport K."/>
            <person name="Daligault H."/>
            <person name="Erkkila T."/>
            <person name="Gu W."/>
            <person name="Munk A.C.C."/>
            <person name="Teshima H."/>
            <person name="Xu Y."/>
            <person name="Chain P."/>
            <person name="Chen A."/>
            <person name="Krypides N."/>
            <person name="Mavromatis K."/>
            <person name="Markowitz V."/>
            <person name="Szeto E."/>
            <person name="Ivanova N."/>
            <person name="Mikhailova N."/>
            <person name="Ovchinnikova G."/>
            <person name="Pagani I."/>
            <person name="Pati A."/>
            <person name="Goodwin L."/>
            <person name="Peters L."/>
            <person name="Pitluck S."/>
            <person name="Woyke T."/>
            <person name="Kerfeld C."/>
        </authorList>
    </citation>
    <scope>NUCLEOTIDE SEQUENCE [LARGE SCALE GENOMIC DNA]</scope>
    <source>
        <strain evidence="2 3">PCC 7112</strain>
    </source>
</reference>
<proteinExistence type="predicted"/>
<evidence type="ECO:0000313" key="2">
    <source>
        <dbReference type="EMBL" id="AFZ09678.1"/>
    </source>
</evidence>
<dbReference type="EMBL" id="CP003614">
    <property type="protein sequence ID" value="AFZ09678.1"/>
    <property type="molecule type" value="Genomic_DNA"/>
</dbReference>
<name>K9VNK1_9CYAN</name>
<evidence type="ECO:0000313" key="3">
    <source>
        <dbReference type="Proteomes" id="UP000010478"/>
    </source>
</evidence>
<dbReference type="AlphaFoldDB" id="K9VNK1"/>
<sequence length="80" mass="8799">MPQPPAKSEPPDPAPTPRRLTNRASETRIPPTVRSVAGTLSHFDRKIQQNPDCIKRTANYLGARTKSSNCFATSEIFYGG</sequence>
<feature type="compositionally biased region" description="Pro residues" evidence="1">
    <location>
        <begin position="1"/>
        <end position="16"/>
    </location>
</feature>
<dbReference type="KEGG" id="oni:Osc7112_5445"/>
<dbReference type="HOGENOM" id="CLU_2586346_0_0_3"/>
<accession>K9VNK1</accession>
<keyword evidence="3" id="KW-1185">Reference proteome</keyword>